<keyword evidence="3" id="KW-1185">Reference proteome</keyword>
<feature type="compositionally biased region" description="Basic residues" evidence="1">
    <location>
        <begin position="68"/>
        <end position="82"/>
    </location>
</feature>
<proteinExistence type="predicted"/>
<dbReference type="Proteomes" id="UP000299102">
    <property type="component" value="Unassembled WGS sequence"/>
</dbReference>
<evidence type="ECO:0000313" key="2">
    <source>
        <dbReference type="EMBL" id="GBP58358.1"/>
    </source>
</evidence>
<feature type="region of interest" description="Disordered" evidence="1">
    <location>
        <begin position="49"/>
        <end position="159"/>
    </location>
</feature>
<feature type="compositionally biased region" description="Polar residues" evidence="1">
    <location>
        <begin position="120"/>
        <end position="132"/>
    </location>
</feature>
<dbReference type="AlphaFoldDB" id="A0A4C1X3Q7"/>
<name>A0A4C1X3Q7_EUMVA</name>
<evidence type="ECO:0000313" key="3">
    <source>
        <dbReference type="Proteomes" id="UP000299102"/>
    </source>
</evidence>
<reference evidence="2 3" key="1">
    <citation type="journal article" date="2019" name="Commun. Biol.">
        <title>The bagworm genome reveals a unique fibroin gene that provides high tensile strength.</title>
        <authorList>
            <person name="Kono N."/>
            <person name="Nakamura H."/>
            <person name="Ohtoshi R."/>
            <person name="Tomita M."/>
            <person name="Numata K."/>
            <person name="Arakawa K."/>
        </authorList>
    </citation>
    <scope>NUCLEOTIDE SEQUENCE [LARGE SCALE GENOMIC DNA]</scope>
</reference>
<evidence type="ECO:0000256" key="1">
    <source>
        <dbReference type="SAM" id="MobiDB-lite"/>
    </source>
</evidence>
<protein>
    <submittedName>
        <fullName evidence="2">Uncharacterized protein</fullName>
    </submittedName>
</protein>
<organism evidence="2 3">
    <name type="scientific">Eumeta variegata</name>
    <name type="common">Bagworm moth</name>
    <name type="synonym">Eumeta japonica</name>
    <dbReference type="NCBI Taxonomy" id="151549"/>
    <lineage>
        <taxon>Eukaryota</taxon>
        <taxon>Metazoa</taxon>
        <taxon>Ecdysozoa</taxon>
        <taxon>Arthropoda</taxon>
        <taxon>Hexapoda</taxon>
        <taxon>Insecta</taxon>
        <taxon>Pterygota</taxon>
        <taxon>Neoptera</taxon>
        <taxon>Endopterygota</taxon>
        <taxon>Lepidoptera</taxon>
        <taxon>Glossata</taxon>
        <taxon>Ditrysia</taxon>
        <taxon>Tineoidea</taxon>
        <taxon>Psychidae</taxon>
        <taxon>Oiketicinae</taxon>
        <taxon>Eumeta</taxon>
    </lineage>
</organism>
<comment type="caution">
    <text evidence="2">The sequence shown here is derived from an EMBL/GenBank/DDBJ whole genome shotgun (WGS) entry which is preliminary data.</text>
</comment>
<sequence>MTECKCNVRVKEPAGNRQKYIFMSQTAAEILSNLKERVFDDHPAKYQHSRRKIRYAGSSARPAEPKSLRLRVPRLGRSRAAGRAHPADQLGRSRVALQRAAVEPGTGAVPPTAPCAARGSQETSTVVEQLWSSAPVGPVPHRDPLPYLQLEVVTDTGPP</sequence>
<accession>A0A4C1X3Q7</accession>
<dbReference type="EMBL" id="BGZK01000733">
    <property type="protein sequence ID" value="GBP58358.1"/>
    <property type="molecule type" value="Genomic_DNA"/>
</dbReference>
<gene>
    <name evidence="2" type="ORF">EVAR_40927_1</name>
</gene>